<dbReference type="SMART" id="SM00897">
    <property type="entry name" value="FIST"/>
    <property type="match status" value="1"/>
</dbReference>
<sequence>MPTGEAMTDTSPLRSSRTGHSSAADPAAAATEAIVSALGDTTPQPEDVVFLFAGGGYEPRPLVDAGAAAAAPARLVACNTILGFVAGSGIHGTVALHVPGGELGMGVAAAREQDGDLHEASRQAAAEAKAAAGPTGSHSALLLLSSGHIGGQRDVVQGAYEIAGARVPLVGGAAASDEQMSPTWLGLDREVIGQGVIAVWINSSRPLGVAVEHGWAPVSGPLMVTRARDNVILELDGRPALDVYMEQRGPLAEGEAPFGWRTLDRPWACPPSTAPSRCGWSRAPPTTVVWRCSRTSTTSRSCGSWGPTPPRCSTVPARPSVEPSNGWAVSHGPCWSSAAPRVRHCSARRPPPRRPR</sequence>
<proteinExistence type="predicted"/>
<reference evidence="3 4" key="1">
    <citation type="submission" date="2019-01" db="EMBL/GenBank/DDBJ databases">
        <title>Egibacter rhizosphaerae EGI 80759T.</title>
        <authorList>
            <person name="Chen D.-D."/>
            <person name="Tian Y."/>
            <person name="Jiao J.-Y."/>
            <person name="Zhang X.-T."/>
            <person name="Zhang Y.-G."/>
            <person name="Zhang Y."/>
            <person name="Xiao M."/>
            <person name="Shu W.-S."/>
            <person name="Li W.-J."/>
        </authorList>
    </citation>
    <scope>NUCLEOTIDE SEQUENCE [LARGE SCALE GENOMIC DNA]</scope>
    <source>
        <strain evidence="3 4">EGI 80759</strain>
    </source>
</reference>
<accession>A0A411YBJ3</accession>
<name>A0A411YBJ3_9ACTN</name>
<evidence type="ECO:0000313" key="3">
    <source>
        <dbReference type="EMBL" id="QBI18623.1"/>
    </source>
</evidence>
<dbReference type="OrthoDB" id="5151042at2"/>
<organism evidence="3 4">
    <name type="scientific">Egibacter rhizosphaerae</name>
    <dbReference type="NCBI Taxonomy" id="1670831"/>
    <lineage>
        <taxon>Bacteria</taxon>
        <taxon>Bacillati</taxon>
        <taxon>Actinomycetota</taxon>
        <taxon>Nitriliruptoria</taxon>
        <taxon>Egibacterales</taxon>
        <taxon>Egibacteraceae</taxon>
        <taxon>Egibacter</taxon>
    </lineage>
</organism>
<protein>
    <recommendedName>
        <fullName evidence="2">FIST domain-containing protein</fullName>
    </recommendedName>
</protein>
<evidence type="ECO:0000313" key="4">
    <source>
        <dbReference type="Proteomes" id="UP000291469"/>
    </source>
</evidence>
<feature type="region of interest" description="Disordered" evidence="1">
    <location>
        <begin position="1"/>
        <end position="27"/>
    </location>
</feature>
<dbReference type="Proteomes" id="UP000291469">
    <property type="component" value="Chromosome"/>
</dbReference>
<keyword evidence="4" id="KW-1185">Reference proteome</keyword>
<evidence type="ECO:0000259" key="2">
    <source>
        <dbReference type="SMART" id="SM00897"/>
    </source>
</evidence>
<feature type="domain" description="FIST" evidence="2">
    <location>
        <begin position="45"/>
        <end position="239"/>
    </location>
</feature>
<dbReference type="Pfam" id="PF08495">
    <property type="entry name" value="FIST"/>
    <property type="match status" value="1"/>
</dbReference>
<gene>
    <name evidence="3" type="ORF">ER308_02955</name>
</gene>
<dbReference type="KEGG" id="erz:ER308_02955"/>
<dbReference type="EMBL" id="CP036402">
    <property type="protein sequence ID" value="QBI18623.1"/>
    <property type="molecule type" value="Genomic_DNA"/>
</dbReference>
<feature type="compositionally biased region" description="Polar residues" evidence="1">
    <location>
        <begin position="8"/>
        <end position="21"/>
    </location>
</feature>
<dbReference type="PANTHER" id="PTHR40252:SF2">
    <property type="entry name" value="BLR0328 PROTEIN"/>
    <property type="match status" value="1"/>
</dbReference>
<dbReference type="AlphaFoldDB" id="A0A411YBJ3"/>
<dbReference type="PANTHER" id="PTHR40252">
    <property type="entry name" value="BLR0328 PROTEIN"/>
    <property type="match status" value="1"/>
</dbReference>
<evidence type="ECO:0000256" key="1">
    <source>
        <dbReference type="SAM" id="MobiDB-lite"/>
    </source>
</evidence>
<dbReference type="InterPro" id="IPR013702">
    <property type="entry name" value="FIST_domain_N"/>
</dbReference>